<keyword evidence="4" id="KW-1185">Reference proteome</keyword>
<sequence>MLSMASLITNIETLVLDDYMFIDEDSLYALQIFSQDSTSQVTTIPSAKLSVFDLLNFTGSKLGSNYLKLWLSRPLYNIDSIEKRQKTIEILLLSKNSDYISQIDLFLKNMPNMSKLILSLQAGKSNYRTWESIRNFINKALSITQNIYNLDKNEKKSSIDFEESKASNRLIISENVHPKLD</sequence>
<gene>
    <name evidence="3" type="ORF">ASCRUDRAFT_16060</name>
</gene>
<dbReference type="InterPro" id="IPR045076">
    <property type="entry name" value="MutS"/>
</dbReference>
<proteinExistence type="inferred from homology"/>
<evidence type="ECO:0000313" key="3">
    <source>
        <dbReference type="EMBL" id="ODV57792.1"/>
    </source>
</evidence>
<comment type="similarity">
    <text evidence="1">Belongs to the DNA mismatch repair MutS family.</text>
</comment>
<dbReference type="Pfam" id="PF05192">
    <property type="entry name" value="MutS_III"/>
    <property type="match status" value="1"/>
</dbReference>
<dbReference type="AlphaFoldDB" id="A0A1D2V841"/>
<dbReference type="RefSeq" id="XP_020044099.1">
    <property type="nucleotide sequence ID" value="XM_020189395.1"/>
</dbReference>
<dbReference type="InterPro" id="IPR007696">
    <property type="entry name" value="DNA_mismatch_repair_MutS_core"/>
</dbReference>
<dbReference type="Gene3D" id="1.10.1420.10">
    <property type="match status" value="1"/>
</dbReference>
<dbReference type="GeneID" id="30963031"/>
<dbReference type="GO" id="GO:0030983">
    <property type="term" value="F:mismatched DNA binding"/>
    <property type="evidence" value="ECO:0007669"/>
    <property type="project" value="InterPro"/>
</dbReference>
<dbReference type="GO" id="GO:0006298">
    <property type="term" value="P:mismatch repair"/>
    <property type="evidence" value="ECO:0007669"/>
    <property type="project" value="InterPro"/>
</dbReference>
<name>A0A1D2V841_9ASCO</name>
<dbReference type="InParanoid" id="A0A1D2V841"/>
<dbReference type="GO" id="GO:0005634">
    <property type="term" value="C:nucleus"/>
    <property type="evidence" value="ECO:0007669"/>
    <property type="project" value="TreeGrafter"/>
</dbReference>
<protein>
    <recommendedName>
        <fullName evidence="2">DNA mismatch repair protein MutS core domain-containing protein</fullName>
    </recommendedName>
</protein>
<evidence type="ECO:0000313" key="4">
    <source>
        <dbReference type="Proteomes" id="UP000095038"/>
    </source>
</evidence>
<organism evidence="3 4">
    <name type="scientific">Ascoidea rubescens DSM 1968</name>
    <dbReference type="NCBI Taxonomy" id="1344418"/>
    <lineage>
        <taxon>Eukaryota</taxon>
        <taxon>Fungi</taxon>
        <taxon>Dikarya</taxon>
        <taxon>Ascomycota</taxon>
        <taxon>Saccharomycotina</taxon>
        <taxon>Saccharomycetes</taxon>
        <taxon>Ascoideaceae</taxon>
        <taxon>Ascoidea</taxon>
    </lineage>
</organism>
<dbReference type="SUPFAM" id="SSF48334">
    <property type="entry name" value="DNA repair protein MutS, domain III"/>
    <property type="match status" value="1"/>
</dbReference>
<dbReference type="GO" id="GO:0140664">
    <property type="term" value="F:ATP-dependent DNA damage sensor activity"/>
    <property type="evidence" value="ECO:0007669"/>
    <property type="project" value="InterPro"/>
</dbReference>
<dbReference type="OrthoDB" id="29596at2759"/>
<dbReference type="Proteomes" id="UP000095038">
    <property type="component" value="Unassembled WGS sequence"/>
</dbReference>
<accession>A0A1D2V841</accession>
<feature type="domain" description="DNA mismatch repair protein MutS core" evidence="2">
    <location>
        <begin position="26"/>
        <end position="158"/>
    </location>
</feature>
<dbReference type="PANTHER" id="PTHR11361">
    <property type="entry name" value="DNA MISMATCH REPAIR PROTEIN MUTS FAMILY MEMBER"/>
    <property type="match status" value="1"/>
</dbReference>
<evidence type="ECO:0000256" key="1">
    <source>
        <dbReference type="ARBA" id="ARBA00006271"/>
    </source>
</evidence>
<dbReference type="PANTHER" id="PTHR11361:SF20">
    <property type="entry name" value="MUTS PROTEIN HOMOLOG 5"/>
    <property type="match status" value="1"/>
</dbReference>
<dbReference type="GO" id="GO:0051026">
    <property type="term" value="P:chiasma assembly"/>
    <property type="evidence" value="ECO:0007669"/>
    <property type="project" value="TreeGrafter"/>
</dbReference>
<reference evidence="4" key="1">
    <citation type="submission" date="2016-05" db="EMBL/GenBank/DDBJ databases">
        <title>Comparative genomics of biotechnologically important yeasts.</title>
        <authorList>
            <consortium name="DOE Joint Genome Institute"/>
            <person name="Riley R."/>
            <person name="Haridas S."/>
            <person name="Wolfe K.H."/>
            <person name="Lopes M.R."/>
            <person name="Hittinger C.T."/>
            <person name="Goker M."/>
            <person name="Salamov A."/>
            <person name="Wisecaver J."/>
            <person name="Long T.M."/>
            <person name="Aerts A.L."/>
            <person name="Barry K."/>
            <person name="Choi C."/>
            <person name="Clum A."/>
            <person name="Coughlan A.Y."/>
            <person name="Deshpande S."/>
            <person name="Douglass A.P."/>
            <person name="Hanson S.J."/>
            <person name="Klenk H.-P."/>
            <person name="Labutti K."/>
            <person name="Lapidus A."/>
            <person name="Lindquist E."/>
            <person name="Lipzen A."/>
            <person name="Meier-Kolthoff J.P."/>
            <person name="Ohm R.A."/>
            <person name="Otillar R.P."/>
            <person name="Pangilinan J."/>
            <person name="Peng Y."/>
            <person name="Rokas A."/>
            <person name="Rosa C.A."/>
            <person name="Scheuner C."/>
            <person name="Sibirny A.A."/>
            <person name="Slot J.C."/>
            <person name="Stielow J.B."/>
            <person name="Sun H."/>
            <person name="Kurtzman C.P."/>
            <person name="Blackwell M."/>
            <person name="Grigoriev I.V."/>
            <person name="Jeffries T.W."/>
        </authorList>
    </citation>
    <scope>NUCLEOTIDE SEQUENCE [LARGE SCALE GENOMIC DNA]</scope>
    <source>
        <strain evidence="4">DSM 1968</strain>
    </source>
</reference>
<dbReference type="InterPro" id="IPR036187">
    <property type="entry name" value="DNA_mismatch_repair_MutS_sf"/>
</dbReference>
<dbReference type="GO" id="GO:0005524">
    <property type="term" value="F:ATP binding"/>
    <property type="evidence" value="ECO:0007669"/>
    <property type="project" value="InterPro"/>
</dbReference>
<dbReference type="STRING" id="1344418.A0A1D2V841"/>
<dbReference type="EMBL" id="KV454534">
    <property type="protein sequence ID" value="ODV57792.1"/>
    <property type="molecule type" value="Genomic_DNA"/>
</dbReference>
<feature type="non-terminal residue" evidence="3">
    <location>
        <position position="181"/>
    </location>
</feature>
<evidence type="ECO:0000259" key="2">
    <source>
        <dbReference type="Pfam" id="PF05192"/>
    </source>
</evidence>